<organism evidence="8 9">
    <name type="scientific">Tieghemostelium lacteum</name>
    <name type="common">Slime mold</name>
    <name type="synonym">Dictyostelium lacteum</name>
    <dbReference type="NCBI Taxonomy" id="361077"/>
    <lineage>
        <taxon>Eukaryota</taxon>
        <taxon>Amoebozoa</taxon>
        <taxon>Evosea</taxon>
        <taxon>Eumycetozoa</taxon>
        <taxon>Dictyostelia</taxon>
        <taxon>Dictyosteliales</taxon>
        <taxon>Raperosteliaceae</taxon>
        <taxon>Tieghemostelium</taxon>
    </lineage>
</organism>
<evidence type="ECO:0000256" key="3">
    <source>
        <dbReference type="ARBA" id="ARBA00022692"/>
    </source>
</evidence>
<gene>
    <name evidence="8" type="ORF">DLAC_10061</name>
</gene>
<accession>A0A151Z616</accession>
<evidence type="ECO:0000313" key="9">
    <source>
        <dbReference type="Proteomes" id="UP000076078"/>
    </source>
</evidence>
<evidence type="ECO:0000256" key="2">
    <source>
        <dbReference type="ARBA" id="ARBA00008924"/>
    </source>
</evidence>
<comment type="subcellular location">
    <subcellularLocation>
        <location evidence="1">Endomembrane system</location>
        <topology evidence="1">Multi-pass membrane protein</topology>
    </subcellularLocation>
</comment>
<feature type="transmembrane region" description="Helical" evidence="6">
    <location>
        <begin position="33"/>
        <end position="56"/>
    </location>
</feature>
<name>A0A151Z616_TIELA</name>
<dbReference type="EMBL" id="LODT01000041">
    <property type="protein sequence ID" value="KYQ89400.1"/>
    <property type="molecule type" value="Genomic_DNA"/>
</dbReference>
<evidence type="ECO:0000313" key="8">
    <source>
        <dbReference type="EMBL" id="KYQ89400.1"/>
    </source>
</evidence>
<feature type="transmembrane region" description="Helical" evidence="6">
    <location>
        <begin position="151"/>
        <end position="172"/>
    </location>
</feature>
<keyword evidence="5 6" id="KW-0472">Membrane</keyword>
<reference evidence="8 9" key="1">
    <citation type="submission" date="2015-12" db="EMBL/GenBank/DDBJ databases">
        <title>Dictyostelia acquired genes for synthesis and detection of signals that induce cell-type specialization by lateral gene transfer from prokaryotes.</title>
        <authorList>
            <person name="Gloeckner G."/>
            <person name="Schaap P."/>
        </authorList>
    </citation>
    <scope>NUCLEOTIDE SEQUENCE [LARGE SCALE GENOMIC DNA]</scope>
    <source>
        <strain evidence="8 9">TK</strain>
    </source>
</reference>
<dbReference type="InParanoid" id="A0A151Z616"/>
<keyword evidence="9" id="KW-1185">Reference proteome</keyword>
<dbReference type="InterPro" id="IPR026749">
    <property type="entry name" value="Tmem135"/>
</dbReference>
<sequence>MTVLSKPNQIPFKDLCLKYHPWSTSCSTSASQVWFAVFLAGLKLYAPLFLVPALIFKRKGLHFLITRTLPEILRSSVFLGTYAGVFSGCICLFRSIIGKDLKLIPGLSGFFAGLLSILIERKSRRSELALYCSNQSIEIAWKMLAARGMAFFIPNGEVLVFMFASAILMYFYQREPDSLRSNMNGLLKFFIGQN</sequence>
<feature type="transmembrane region" description="Helical" evidence="6">
    <location>
        <begin position="77"/>
        <end position="97"/>
    </location>
</feature>
<dbReference type="AlphaFoldDB" id="A0A151Z616"/>
<comment type="caution">
    <text evidence="8">The sequence shown here is derived from an EMBL/GenBank/DDBJ whole genome shotgun (WGS) entry which is preliminary data.</text>
</comment>
<feature type="transmembrane region" description="Helical" evidence="6">
    <location>
        <begin position="103"/>
        <end position="119"/>
    </location>
</feature>
<dbReference type="Proteomes" id="UP000076078">
    <property type="component" value="Unassembled WGS sequence"/>
</dbReference>
<protein>
    <submittedName>
        <fullName evidence="8">Transmembrane protein</fullName>
    </submittedName>
</protein>
<evidence type="ECO:0000256" key="1">
    <source>
        <dbReference type="ARBA" id="ARBA00004127"/>
    </source>
</evidence>
<feature type="domain" description="Transmembrane protein 135 N-terminal" evidence="7">
    <location>
        <begin position="20"/>
        <end position="143"/>
    </location>
</feature>
<dbReference type="GO" id="GO:0012505">
    <property type="term" value="C:endomembrane system"/>
    <property type="evidence" value="ECO:0007669"/>
    <property type="project" value="UniProtKB-SubCell"/>
</dbReference>
<evidence type="ECO:0000256" key="6">
    <source>
        <dbReference type="SAM" id="Phobius"/>
    </source>
</evidence>
<keyword evidence="4 6" id="KW-1133">Transmembrane helix</keyword>
<dbReference type="PANTHER" id="PTHR12459">
    <property type="entry name" value="TRANSMEMBRANE PROTEIN 135-RELATED"/>
    <property type="match status" value="1"/>
</dbReference>
<proteinExistence type="inferred from homology"/>
<keyword evidence="3 6" id="KW-0812">Transmembrane</keyword>
<dbReference type="InterPro" id="IPR031926">
    <property type="entry name" value="TMEM135_N"/>
</dbReference>
<dbReference type="OrthoDB" id="291792at2759"/>
<dbReference type="Pfam" id="PF15982">
    <property type="entry name" value="TMEM135_C_rich"/>
    <property type="match status" value="1"/>
</dbReference>
<dbReference type="OMA" id="IMCAIQH"/>
<evidence type="ECO:0000256" key="5">
    <source>
        <dbReference type="ARBA" id="ARBA00023136"/>
    </source>
</evidence>
<comment type="similarity">
    <text evidence="2">Belongs to the TMEM135 family.</text>
</comment>
<evidence type="ECO:0000259" key="7">
    <source>
        <dbReference type="Pfam" id="PF15982"/>
    </source>
</evidence>
<evidence type="ECO:0000256" key="4">
    <source>
        <dbReference type="ARBA" id="ARBA00022989"/>
    </source>
</evidence>
<dbReference type="PANTHER" id="PTHR12459:SF15">
    <property type="entry name" value="TRANSMEMBRANE PROTEIN 135"/>
    <property type="match status" value="1"/>
</dbReference>